<dbReference type="Pfam" id="PF13185">
    <property type="entry name" value="GAF_2"/>
    <property type="match status" value="1"/>
</dbReference>
<dbReference type="Gene3D" id="3.20.20.450">
    <property type="entry name" value="EAL domain"/>
    <property type="match status" value="1"/>
</dbReference>
<dbReference type="Gene3D" id="3.30.450.40">
    <property type="match status" value="1"/>
</dbReference>
<dbReference type="SUPFAM" id="SSF55785">
    <property type="entry name" value="PYP-like sensor domain (PAS domain)"/>
    <property type="match status" value="2"/>
</dbReference>
<dbReference type="Pfam" id="PF00990">
    <property type="entry name" value="GGDEF"/>
    <property type="match status" value="1"/>
</dbReference>
<evidence type="ECO:0000259" key="4">
    <source>
        <dbReference type="PROSITE" id="PS50887"/>
    </source>
</evidence>
<dbReference type="PROSITE" id="PS50887">
    <property type="entry name" value="GGDEF"/>
    <property type="match status" value="1"/>
</dbReference>
<evidence type="ECO:0000259" key="1">
    <source>
        <dbReference type="PROSITE" id="PS50112"/>
    </source>
</evidence>
<dbReference type="InterPro" id="IPR029787">
    <property type="entry name" value="Nucleotide_cyclase"/>
</dbReference>
<dbReference type="PROSITE" id="PS50883">
    <property type="entry name" value="EAL"/>
    <property type="match status" value="1"/>
</dbReference>
<dbReference type="Pfam" id="PF13426">
    <property type="entry name" value="PAS_9"/>
    <property type="match status" value="1"/>
</dbReference>
<dbReference type="PANTHER" id="PTHR44757">
    <property type="entry name" value="DIGUANYLATE CYCLASE DGCP"/>
    <property type="match status" value="1"/>
</dbReference>
<dbReference type="InterPro" id="IPR001633">
    <property type="entry name" value="EAL_dom"/>
</dbReference>
<dbReference type="RefSeq" id="WP_323437742.1">
    <property type="nucleotide sequence ID" value="NZ_JAYFUH010000046.1"/>
</dbReference>
<dbReference type="PANTHER" id="PTHR44757:SF2">
    <property type="entry name" value="BIOFILM ARCHITECTURE MAINTENANCE PROTEIN MBAA"/>
    <property type="match status" value="1"/>
</dbReference>
<dbReference type="SMART" id="SM00267">
    <property type="entry name" value="GGDEF"/>
    <property type="match status" value="1"/>
</dbReference>
<dbReference type="SMART" id="SM00065">
    <property type="entry name" value="GAF"/>
    <property type="match status" value="1"/>
</dbReference>
<protein>
    <submittedName>
        <fullName evidence="5">EAL domain-containing protein</fullName>
    </submittedName>
</protein>
<dbReference type="SUPFAM" id="SSF141868">
    <property type="entry name" value="EAL domain-like"/>
    <property type="match status" value="1"/>
</dbReference>
<dbReference type="InterPro" id="IPR000014">
    <property type="entry name" value="PAS"/>
</dbReference>
<dbReference type="CDD" id="cd00130">
    <property type="entry name" value="PAS"/>
    <property type="match status" value="2"/>
</dbReference>
<accession>A0ABU5UZT5</accession>
<dbReference type="SMART" id="SM00052">
    <property type="entry name" value="EAL"/>
    <property type="match status" value="1"/>
</dbReference>
<dbReference type="PIRSF" id="PIRSF005925">
    <property type="entry name" value="Dos"/>
    <property type="match status" value="1"/>
</dbReference>
<dbReference type="Pfam" id="PF00563">
    <property type="entry name" value="EAL"/>
    <property type="match status" value="1"/>
</dbReference>
<comment type="caution">
    <text evidence="5">The sequence shown here is derived from an EMBL/GenBank/DDBJ whole genome shotgun (WGS) entry which is preliminary data.</text>
</comment>
<proteinExistence type="predicted"/>
<dbReference type="InterPro" id="IPR052155">
    <property type="entry name" value="Biofilm_reg_signaling"/>
</dbReference>
<dbReference type="InterPro" id="IPR035965">
    <property type="entry name" value="PAS-like_dom_sf"/>
</dbReference>
<dbReference type="NCBIfam" id="TIGR00229">
    <property type="entry name" value="sensory_box"/>
    <property type="match status" value="2"/>
</dbReference>
<feature type="domain" description="PAS" evidence="1">
    <location>
        <begin position="12"/>
        <end position="82"/>
    </location>
</feature>
<dbReference type="InterPro" id="IPR029016">
    <property type="entry name" value="GAF-like_dom_sf"/>
</dbReference>
<dbReference type="NCBIfam" id="TIGR00254">
    <property type="entry name" value="GGDEF"/>
    <property type="match status" value="1"/>
</dbReference>
<dbReference type="EMBL" id="JAYFUH010000046">
    <property type="protein sequence ID" value="MEA5666227.1"/>
    <property type="molecule type" value="Genomic_DNA"/>
</dbReference>
<dbReference type="InterPro" id="IPR000700">
    <property type="entry name" value="PAS-assoc_C"/>
</dbReference>
<dbReference type="CDD" id="cd01949">
    <property type="entry name" value="GGDEF"/>
    <property type="match status" value="1"/>
</dbReference>
<dbReference type="SMART" id="SM00091">
    <property type="entry name" value="PAS"/>
    <property type="match status" value="2"/>
</dbReference>
<feature type="domain" description="PAS" evidence="1">
    <location>
        <begin position="136"/>
        <end position="208"/>
    </location>
</feature>
<name>A0ABU5UZT5_9GAMM</name>
<dbReference type="Gene3D" id="3.30.450.20">
    <property type="entry name" value="PAS domain"/>
    <property type="match status" value="2"/>
</dbReference>
<dbReference type="PROSITE" id="PS50113">
    <property type="entry name" value="PAC"/>
    <property type="match status" value="2"/>
</dbReference>
<dbReference type="InterPro" id="IPR035919">
    <property type="entry name" value="EAL_sf"/>
</dbReference>
<dbReference type="InterPro" id="IPR000160">
    <property type="entry name" value="GGDEF_dom"/>
</dbReference>
<gene>
    <name evidence="5" type="ORF">VA603_01565</name>
</gene>
<dbReference type="InterPro" id="IPR043128">
    <property type="entry name" value="Rev_trsase/Diguanyl_cyclase"/>
</dbReference>
<dbReference type="InterPro" id="IPR012226">
    <property type="entry name" value="Diguanyl_cyclase/Pdiesterase"/>
</dbReference>
<feature type="domain" description="PAC" evidence="2">
    <location>
        <begin position="89"/>
        <end position="139"/>
    </location>
</feature>
<sequence>MHRQLLSSTEDMLHFFSAALERIGSGVILFDEQNTILYLNRAMETISGWPREEMLGRNLGQLAPPSMRERYDTRLYPGASNRVQELALAPHDIQLVRKDGSHCWISVTLSHVSSGGRDIHMALISDVTARRQAQERERLLSLGFDETQSAVLITDAQAHVVYPNKGFRRLFGFLDSELLGRYVPTLLAPDDHSGEQMAAYMTRLMSGQSIRADERLYRKDGQPLWCSVTINPIFDDYGKLVNMVVVLTDITRTKVHEVLQHRMLDAMVREVPTAEIMQMMCEEVEKIAPQVTCSVLRVEDGRLRTLAAPSLPEAYSKLVDGTPVGPHSGSCGTAAHCGETVVARDIASDPNWEGVSHLALQYGLAACWSTPIKSSDGRVLGTFAFYYRQPMEPDSFHRRLVEVIVHLCALALEREEARNRIRRLAFYDDLTGLPNRSLLHARADQAISAAGHTHQSLAVLFIDLDRFKQVNDSFGHPGGDELLRVVARRLQEQTGPMDIVGRLSGDEFVVVLNGCDAQGADEHSERLLRALGEPLQLGEMEIRPSASIGISVFPHDGTSMETLLHRADMAMYQAKHSGRNLARFYSCEMDQSAQERLALENALREALALGQLQLHYQPQIDLHDGRLHSVEALARWHHPRLGNVPPVRFIPLAEETGLIGDLGQWALHEACHQLADWREDGLEVPSVSVNLSPTNFHSPALAEMISRILHEHGLSASDLILEITEDVLLDADPVTLQTLRKVHALGVRLSMDDFGTGYSSLSYLRQLPISELKLDRSFVNGIERDSVASALTQAIAHIGQSLHLKVVAEGVESSEQLRLLGEQGYHIAQGFHFTPALPAPALAQWVREHLPAMVEG</sequence>
<dbReference type="SUPFAM" id="SSF55073">
    <property type="entry name" value="Nucleotide cyclase"/>
    <property type="match status" value="1"/>
</dbReference>
<evidence type="ECO:0000259" key="2">
    <source>
        <dbReference type="PROSITE" id="PS50113"/>
    </source>
</evidence>
<dbReference type="Proteomes" id="UP001301653">
    <property type="component" value="Unassembled WGS sequence"/>
</dbReference>
<dbReference type="PROSITE" id="PS50112">
    <property type="entry name" value="PAS"/>
    <property type="match status" value="2"/>
</dbReference>
<reference evidence="5 6" key="1">
    <citation type="submission" date="2023-12" db="EMBL/GenBank/DDBJ databases">
        <title>Stenotrophomonas guangdongensis sp. nov., isolated from wilted pepper plants (Capsicum annuum).</title>
        <authorList>
            <person name="Qiu M."/>
            <person name="Li Y."/>
            <person name="Liu Q."/>
            <person name="Zhang X."/>
            <person name="Huang Y."/>
            <person name="Guo R."/>
            <person name="Hu M."/>
            <person name="Zhou J."/>
            <person name="Zhou X."/>
        </authorList>
    </citation>
    <scope>NUCLEOTIDE SEQUENCE [LARGE SCALE GENOMIC DNA]</scope>
    <source>
        <strain evidence="5 6">MH1</strain>
    </source>
</reference>
<evidence type="ECO:0000313" key="5">
    <source>
        <dbReference type="EMBL" id="MEA5666227.1"/>
    </source>
</evidence>
<dbReference type="InterPro" id="IPR001610">
    <property type="entry name" value="PAC"/>
</dbReference>
<evidence type="ECO:0000313" key="6">
    <source>
        <dbReference type="Proteomes" id="UP001301653"/>
    </source>
</evidence>
<dbReference type="InterPro" id="IPR003018">
    <property type="entry name" value="GAF"/>
</dbReference>
<keyword evidence="6" id="KW-1185">Reference proteome</keyword>
<dbReference type="InterPro" id="IPR013767">
    <property type="entry name" value="PAS_fold"/>
</dbReference>
<dbReference type="Gene3D" id="3.30.70.270">
    <property type="match status" value="1"/>
</dbReference>
<organism evidence="5 6">
    <name type="scientific">Stenotrophomonas capsici</name>
    <dbReference type="NCBI Taxonomy" id="3110230"/>
    <lineage>
        <taxon>Bacteria</taxon>
        <taxon>Pseudomonadati</taxon>
        <taxon>Pseudomonadota</taxon>
        <taxon>Gammaproteobacteria</taxon>
        <taxon>Lysobacterales</taxon>
        <taxon>Lysobacteraceae</taxon>
        <taxon>Stenotrophomonas</taxon>
    </lineage>
</organism>
<feature type="domain" description="EAL" evidence="3">
    <location>
        <begin position="596"/>
        <end position="850"/>
    </location>
</feature>
<dbReference type="SUPFAM" id="SSF55781">
    <property type="entry name" value="GAF domain-like"/>
    <property type="match status" value="1"/>
</dbReference>
<dbReference type="CDD" id="cd01948">
    <property type="entry name" value="EAL"/>
    <property type="match status" value="1"/>
</dbReference>
<feature type="domain" description="PAC" evidence="2">
    <location>
        <begin position="210"/>
        <end position="262"/>
    </location>
</feature>
<feature type="domain" description="GGDEF" evidence="4">
    <location>
        <begin position="455"/>
        <end position="587"/>
    </location>
</feature>
<dbReference type="SMART" id="SM00086">
    <property type="entry name" value="PAC"/>
    <property type="match status" value="2"/>
</dbReference>
<dbReference type="Pfam" id="PF00989">
    <property type="entry name" value="PAS"/>
    <property type="match status" value="1"/>
</dbReference>
<evidence type="ECO:0000259" key="3">
    <source>
        <dbReference type="PROSITE" id="PS50883"/>
    </source>
</evidence>